<keyword evidence="2" id="KW-1185">Reference proteome</keyword>
<dbReference type="HOGENOM" id="CLU_204504_0_0_6"/>
<evidence type="ECO:0000313" key="2">
    <source>
        <dbReference type="Proteomes" id="UP000011834"/>
    </source>
</evidence>
<proteinExistence type="predicted"/>
<evidence type="ECO:0000313" key="1">
    <source>
        <dbReference type="EMBL" id="AGG31854.1"/>
    </source>
</evidence>
<dbReference type="eggNOG" id="ENOG5033D9R">
    <property type="taxonomic scope" value="Bacteria"/>
</dbReference>
<sequence length="71" mass="8114">MMKQAKDHSRSRLPRSVEEKKLVPMRLFCSEHGALEHLAERDSRSMSAMARLIFLEGLKAFNGKNDEQGNV</sequence>
<dbReference type="Proteomes" id="UP000011834">
    <property type="component" value="Chromosome"/>
</dbReference>
<dbReference type="AlphaFoldDB" id="M1SBR4"/>
<name>M1SBR4_MORMO</name>
<protein>
    <submittedName>
        <fullName evidence="1">Uncharacterized protein</fullName>
    </submittedName>
</protein>
<reference evidence="1 2" key="1">
    <citation type="journal article" date="2012" name="BMC Genomics">
        <title>Whole-genome sequencing and identification of Morganella morganii KT pathogenicity-related genes.</title>
        <authorList>
            <person name="Chen Y.T."/>
            <person name="Peng H.L."/>
            <person name="Shia W.C."/>
            <person name="Hsu F.R."/>
            <person name="Ken C.F."/>
            <person name="Tsao Y.M."/>
            <person name="Chen C.H."/>
            <person name="Liu C.E."/>
            <person name="Hsieh M.F."/>
            <person name="Chen H.C."/>
            <person name="Tang C.Y."/>
            <person name="Ku T.H."/>
        </authorList>
    </citation>
    <scope>NUCLEOTIDE SEQUENCE [LARGE SCALE GENOMIC DNA]</scope>
    <source>
        <strain evidence="1 2">KT</strain>
    </source>
</reference>
<dbReference type="KEGG" id="mmk:MU9_2809"/>
<organism evidence="1 2">
    <name type="scientific">Morganella morganii subsp. morganii KT</name>
    <dbReference type="NCBI Taxonomy" id="1124991"/>
    <lineage>
        <taxon>Bacteria</taxon>
        <taxon>Pseudomonadati</taxon>
        <taxon>Pseudomonadota</taxon>
        <taxon>Gammaproteobacteria</taxon>
        <taxon>Enterobacterales</taxon>
        <taxon>Morganellaceae</taxon>
        <taxon>Morganella</taxon>
    </lineage>
</organism>
<accession>M1SBR4</accession>
<dbReference type="RefSeq" id="WP_015422850.1">
    <property type="nucleotide sequence ID" value="NC_020418.1"/>
</dbReference>
<gene>
    <name evidence="1" type="ORF">MU9_2809</name>
</gene>
<dbReference type="EMBL" id="CP004345">
    <property type="protein sequence ID" value="AGG31854.1"/>
    <property type="molecule type" value="Genomic_DNA"/>
</dbReference>